<dbReference type="GO" id="GO:0004674">
    <property type="term" value="F:protein serine/threonine kinase activity"/>
    <property type="evidence" value="ECO:0007669"/>
    <property type="project" value="UniProtKB-KW"/>
</dbReference>
<evidence type="ECO:0000256" key="3">
    <source>
        <dbReference type="ARBA" id="ARBA00022679"/>
    </source>
</evidence>
<dbReference type="PANTHER" id="PTHR47634">
    <property type="entry name" value="PROTEIN KINASE DOMAIN-CONTAINING PROTEIN-RELATED"/>
    <property type="match status" value="1"/>
</dbReference>
<dbReference type="Pfam" id="PF00069">
    <property type="entry name" value="Pkinase"/>
    <property type="match status" value="1"/>
</dbReference>
<dbReference type="SUPFAM" id="SSF56112">
    <property type="entry name" value="Protein kinase-like (PK-like)"/>
    <property type="match status" value="1"/>
</dbReference>
<dbReference type="InterPro" id="IPR051334">
    <property type="entry name" value="SRPK"/>
</dbReference>
<evidence type="ECO:0000256" key="2">
    <source>
        <dbReference type="ARBA" id="ARBA00022527"/>
    </source>
</evidence>
<accession>A0A6A5R080</accession>
<dbReference type="GO" id="GO:0000245">
    <property type="term" value="P:spliceosomal complex assembly"/>
    <property type="evidence" value="ECO:0007669"/>
    <property type="project" value="TreeGrafter"/>
</dbReference>
<dbReference type="Gene3D" id="1.10.510.10">
    <property type="entry name" value="Transferase(Phosphotransferase) domain 1"/>
    <property type="match status" value="1"/>
</dbReference>
<dbReference type="PROSITE" id="PS00107">
    <property type="entry name" value="PROTEIN_KINASE_ATP"/>
    <property type="match status" value="1"/>
</dbReference>
<gene>
    <name evidence="11" type="ORF">BDU57DRAFT_563383</name>
</gene>
<dbReference type="PROSITE" id="PS50011">
    <property type="entry name" value="PROTEIN_KINASE_DOM"/>
    <property type="match status" value="1"/>
</dbReference>
<dbReference type="InterPro" id="IPR017441">
    <property type="entry name" value="Protein_kinase_ATP_BS"/>
</dbReference>
<dbReference type="InterPro" id="IPR011009">
    <property type="entry name" value="Kinase-like_dom_sf"/>
</dbReference>
<dbReference type="GO" id="GO:0050684">
    <property type="term" value="P:regulation of mRNA processing"/>
    <property type="evidence" value="ECO:0007669"/>
    <property type="project" value="TreeGrafter"/>
</dbReference>
<evidence type="ECO:0000256" key="5">
    <source>
        <dbReference type="ARBA" id="ARBA00022777"/>
    </source>
</evidence>
<dbReference type="GO" id="GO:0005524">
    <property type="term" value="F:ATP binding"/>
    <property type="evidence" value="ECO:0007669"/>
    <property type="project" value="UniProtKB-UniRule"/>
</dbReference>
<evidence type="ECO:0000256" key="4">
    <source>
        <dbReference type="ARBA" id="ARBA00022741"/>
    </source>
</evidence>
<dbReference type="Proteomes" id="UP000800096">
    <property type="component" value="Unassembled WGS sequence"/>
</dbReference>
<dbReference type="AlphaFoldDB" id="A0A6A5R080"/>
<feature type="binding site" evidence="9">
    <location>
        <position position="90"/>
    </location>
    <ligand>
        <name>ATP</name>
        <dbReference type="ChEBI" id="CHEBI:30616"/>
    </ligand>
</feature>
<reference evidence="11" key="1">
    <citation type="journal article" date="2020" name="Stud. Mycol.">
        <title>101 Dothideomycetes genomes: a test case for predicting lifestyles and emergence of pathogens.</title>
        <authorList>
            <person name="Haridas S."/>
            <person name="Albert R."/>
            <person name="Binder M."/>
            <person name="Bloem J."/>
            <person name="Labutti K."/>
            <person name="Salamov A."/>
            <person name="Andreopoulos B."/>
            <person name="Baker S."/>
            <person name="Barry K."/>
            <person name="Bills G."/>
            <person name="Bluhm B."/>
            <person name="Cannon C."/>
            <person name="Castanera R."/>
            <person name="Culley D."/>
            <person name="Daum C."/>
            <person name="Ezra D."/>
            <person name="Gonzalez J."/>
            <person name="Henrissat B."/>
            <person name="Kuo A."/>
            <person name="Liang C."/>
            <person name="Lipzen A."/>
            <person name="Lutzoni F."/>
            <person name="Magnuson J."/>
            <person name="Mondo S."/>
            <person name="Nolan M."/>
            <person name="Ohm R."/>
            <person name="Pangilinan J."/>
            <person name="Park H.-J."/>
            <person name="Ramirez L."/>
            <person name="Alfaro M."/>
            <person name="Sun H."/>
            <person name="Tritt A."/>
            <person name="Yoshinaga Y."/>
            <person name="Zwiers L.-H."/>
            <person name="Turgeon B."/>
            <person name="Goodwin S."/>
            <person name="Spatafora J."/>
            <person name="Crous P."/>
            <person name="Grigoriev I."/>
        </authorList>
    </citation>
    <scope>NUCLEOTIDE SEQUENCE</scope>
    <source>
        <strain evidence="11">HMLAC05119</strain>
    </source>
</reference>
<comment type="catalytic activity">
    <reaction evidence="7">
        <text>L-threonyl-[protein] + ATP = O-phospho-L-threonyl-[protein] + ADP + H(+)</text>
        <dbReference type="Rhea" id="RHEA:46608"/>
        <dbReference type="Rhea" id="RHEA-COMP:11060"/>
        <dbReference type="Rhea" id="RHEA-COMP:11605"/>
        <dbReference type="ChEBI" id="CHEBI:15378"/>
        <dbReference type="ChEBI" id="CHEBI:30013"/>
        <dbReference type="ChEBI" id="CHEBI:30616"/>
        <dbReference type="ChEBI" id="CHEBI:61977"/>
        <dbReference type="ChEBI" id="CHEBI:456216"/>
        <dbReference type="EC" id="2.7.11.1"/>
    </reaction>
</comment>
<comment type="catalytic activity">
    <reaction evidence="8">
        <text>L-seryl-[protein] + ATP = O-phospho-L-seryl-[protein] + ADP + H(+)</text>
        <dbReference type="Rhea" id="RHEA:17989"/>
        <dbReference type="Rhea" id="RHEA-COMP:9863"/>
        <dbReference type="Rhea" id="RHEA-COMP:11604"/>
        <dbReference type="ChEBI" id="CHEBI:15378"/>
        <dbReference type="ChEBI" id="CHEBI:29999"/>
        <dbReference type="ChEBI" id="CHEBI:30616"/>
        <dbReference type="ChEBI" id="CHEBI:83421"/>
        <dbReference type="ChEBI" id="CHEBI:456216"/>
        <dbReference type="EC" id="2.7.11.1"/>
    </reaction>
</comment>
<protein>
    <recommendedName>
        <fullName evidence="1">non-specific serine/threonine protein kinase</fullName>
        <ecNumber evidence="1">2.7.11.1</ecNumber>
    </recommendedName>
</protein>
<proteinExistence type="predicted"/>
<dbReference type="InterPro" id="IPR000719">
    <property type="entry name" value="Prot_kinase_dom"/>
</dbReference>
<name>A0A6A5R080_AMPQU</name>
<dbReference type="Gene3D" id="3.30.200.20">
    <property type="entry name" value="Phosphorylase Kinase, domain 1"/>
    <property type="match status" value="1"/>
</dbReference>
<dbReference type="OrthoDB" id="5979581at2759"/>
<evidence type="ECO:0000256" key="8">
    <source>
        <dbReference type="ARBA" id="ARBA00048679"/>
    </source>
</evidence>
<dbReference type="SMART" id="SM00220">
    <property type="entry name" value="S_TKc"/>
    <property type="match status" value="1"/>
</dbReference>
<keyword evidence="3" id="KW-0808">Transferase</keyword>
<evidence type="ECO:0000313" key="12">
    <source>
        <dbReference type="Proteomes" id="UP000800096"/>
    </source>
</evidence>
<sequence length="403" mass="46111">MGYYKELINAVSYTVFRFQSTKMNPSELFEEARLPWYGHDQFYPARIGEVLDSSFKVVGKLGYGAYSTVWLCRDIRDRNAGFVASYVAVKICTIDAEQSTQLSRELSFYEHVSSMESQHCGQAYIRGLYGEFELNGPTGKHLCLVHPPMHMTIRQLQYQNSAHKLNVPLLKWTLANVVHTDINPANIMLTVADETILEDFEKDEAENPSPFKVIDDTRTIYRSRKFRLPTGALWGQPVLCDFGEARIGGSHSGLIQPELYRAPEILFEMEWGSKVDIWSVATLINQVWDLFENQHLFDACDNDGKPSRTHHVSEMVGYLGMPPLQYTQSNDIIKKVFNEQGNWTGGSKMVPIPNISLGERISVLKGEDKELYLNFIRSMLRWQPEDRKSATELLKHPWMADAK</sequence>
<evidence type="ECO:0000256" key="9">
    <source>
        <dbReference type="PROSITE-ProRule" id="PRU10141"/>
    </source>
</evidence>
<keyword evidence="4 9" id="KW-0547">Nucleotide-binding</keyword>
<keyword evidence="6 9" id="KW-0067">ATP-binding</keyword>
<keyword evidence="5 11" id="KW-0418">Kinase</keyword>
<evidence type="ECO:0000256" key="1">
    <source>
        <dbReference type="ARBA" id="ARBA00012513"/>
    </source>
</evidence>
<evidence type="ECO:0000259" key="10">
    <source>
        <dbReference type="PROSITE" id="PS50011"/>
    </source>
</evidence>
<evidence type="ECO:0000313" key="11">
    <source>
        <dbReference type="EMBL" id="KAF1921461.1"/>
    </source>
</evidence>
<dbReference type="GO" id="GO:0005634">
    <property type="term" value="C:nucleus"/>
    <property type="evidence" value="ECO:0007669"/>
    <property type="project" value="TreeGrafter"/>
</dbReference>
<dbReference type="GO" id="GO:0005737">
    <property type="term" value="C:cytoplasm"/>
    <property type="evidence" value="ECO:0007669"/>
    <property type="project" value="TreeGrafter"/>
</dbReference>
<dbReference type="EC" id="2.7.11.1" evidence="1"/>
<dbReference type="EMBL" id="ML979132">
    <property type="protein sequence ID" value="KAF1921461.1"/>
    <property type="molecule type" value="Genomic_DNA"/>
</dbReference>
<dbReference type="PANTHER" id="PTHR47634:SF9">
    <property type="entry name" value="PROTEIN KINASE DOMAIN-CONTAINING PROTEIN-RELATED"/>
    <property type="match status" value="1"/>
</dbReference>
<keyword evidence="2 11" id="KW-0723">Serine/threonine-protein kinase</keyword>
<evidence type="ECO:0000256" key="7">
    <source>
        <dbReference type="ARBA" id="ARBA00047899"/>
    </source>
</evidence>
<organism evidence="11 12">
    <name type="scientific">Ampelomyces quisqualis</name>
    <name type="common">Powdery mildew agent</name>
    <dbReference type="NCBI Taxonomy" id="50730"/>
    <lineage>
        <taxon>Eukaryota</taxon>
        <taxon>Fungi</taxon>
        <taxon>Dikarya</taxon>
        <taxon>Ascomycota</taxon>
        <taxon>Pezizomycotina</taxon>
        <taxon>Dothideomycetes</taxon>
        <taxon>Pleosporomycetidae</taxon>
        <taxon>Pleosporales</taxon>
        <taxon>Pleosporineae</taxon>
        <taxon>Phaeosphaeriaceae</taxon>
        <taxon>Ampelomyces</taxon>
    </lineage>
</organism>
<keyword evidence="12" id="KW-1185">Reference proteome</keyword>
<evidence type="ECO:0000256" key="6">
    <source>
        <dbReference type="ARBA" id="ARBA00022840"/>
    </source>
</evidence>
<feature type="domain" description="Protein kinase" evidence="10">
    <location>
        <begin position="55"/>
        <end position="399"/>
    </location>
</feature>